<feature type="transmembrane region" description="Helical" evidence="7">
    <location>
        <begin position="490"/>
        <end position="516"/>
    </location>
</feature>
<evidence type="ECO:0000256" key="5">
    <source>
        <dbReference type="ARBA" id="ARBA00022989"/>
    </source>
</evidence>
<dbReference type="GO" id="GO:0072657">
    <property type="term" value="P:protein localization to membrane"/>
    <property type="evidence" value="ECO:0007669"/>
    <property type="project" value="TreeGrafter"/>
</dbReference>
<name>A0A9W7GBR4_9STRA</name>
<dbReference type="PANTHER" id="PTHR10766">
    <property type="entry name" value="TRANSMEMBRANE 9 SUPERFAMILY PROTEIN"/>
    <property type="match status" value="1"/>
</dbReference>
<evidence type="ECO:0000256" key="2">
    <source>
        <dbReference type="ARBA" id="ARBA00005227"/>
    </source>
</evidence>
<dbReference type="InterPro" id="IPR004240">
    <property type="entry name" value="EMP70"/>
</dbReference>
<dbReference type="EMBL" id="BRYA01000129">
    <property type="protein sequence ID" value="GMI40474.1"/>
    <property type="molecule type" value="Genomic_DNA"/>
</dbReference>
<feature type="transmembrane region" description="Helical" evidence="7">
    <location>
        <begin position="219"/>
        <end position="241"/>
    </location>
</feature>
<dbReference type="InterPro" id="IPR036259">
    <property type="entry name" value="MFS_trans_sf"/>
</dbReference>
<feature type="transmembrane region" description="Helical" evidence="7">
    <location>
        <begin position="324"/>
        <end position="343"/>
    </location>
</feature>
<keyword evidence="3 7" id="KW-0812">Transmembrane</keyword>
<comment type="subcellular location">
    <subcellularLocation>
        <location evidence="1">Membrane</location>
        <topology evidence="1">Multi-pass membrane protein</topology>
    </subcellularLocation>
</comment>
<keyword evidence="5 7" id="KW-1133">Transmembrane helix</keyword>
<dbReference type="Pfam" id="PF02990">
    <property type="entry name" value="EMP70"/>
    <property type="match status" value="1"/>
</dbReference>
<evidence type="ECO:0000256" key="1">
    <source>
        <dbReference type="ARBA" id="ARBA00004141"/>
    </source>
</evidence>
<dbReference type="SUPFAM" id="SSF103473">
    <property type="entry name" value="MFS general substrate transporter"/>
    <property type="match status" value="1"/>
</dbReference>
<evidence type="ECO:0000256" key="3">
    <source>
        <dbReference type="ARBA" id="ARBA00022692"/>
    </source>
</evidence>
<dbReference type="OrthoDB" id="1666796at2759"/>
<accession>A0A9W7GBR4</accession>
<dbReference type="Proteomes" id="UP001165065">
    <property type="component" value="Unassembled WGS sequence"/>
</dbReference>
<evidence type="ECO:0000256" key="7">
    <source>
        <dbReference type="RuleBase" id="RU363079"/>
    </source>
</evidence>
<feature type="transmembrane region" description="Helical" evidence="7">
    <location>
        <begin position="399"/>
        <end position="425"/>
    </location>
</feature>
<evidence type="ECO:0000313" key="8">
    <source>
        <dbReference type="EMBL" id="GMI40474.1"/>
    </source>
</evidence>
<feature type="transmembrane region" description="Helical" evidence="7">
    <location>
        <begin position="364"/>
        <end position="393"/>
    </location>
</feature>
<evidence type="ECO:0000256" key="4">
    <source>
        <dbReference type="ARBA" id="ARBA00022729"/>
    </source>
</evidence>
<feature type="signal peptide" evidence="7">
    <location>
        <begin position="1"/>
        <end position="22"/>
    </location>
</feature>
<keyword evidence="4 7" id="KW-0732">Signal</keyword>
<dbReference type="GO" id="GO:0016020">
    <property type="term" value="C:membrane"/>
    <property type="evidence" value="ECO:0007669"/>
    <property type="project" value="UniProtKB-SubCell"/>
</dbReference>
<feature type="transmembrane region" description="Helical" evidence="7">
    <location>
        <begin position="567"/>
        <end position="592"/>
    </location>
</feature>
<reference evidence="9" key="1">
    <citation type="journal article" date="2023" name="Commun. Biol.">
        <title>Genome analysis of Parmales, the sister group of diatoms, reveals the evolutionary specialization of diatoms from phago-mixotrophs to photoautotrophs.</title>
        <authorList>
            <person name="Ban H."/>
            <person name="Sato S."/>
            <person name="Yoshikawa S."/>
            <person name="Yamada K."/>
            <person name="Nakamura Y."/>
            <person name="Ichinomiya M."/>
            <person name="Sato N."/>
            <person name="Blanc-Mathieu R."/>
            <person name="Endo H."/>
            <person name="Kuwata A."/>
            <person name="Ogata H."/>
        </authorList>
    </citation>
    <scope>NUCLEOTIDE SEQUENCE [LARGE SCALE GENOMIC DNA]</scope>
</reference>
<gene>
    <name evidence="8" type="ORF">TrCOL_g109</name>
</gene>
<dbReference type="AlphaFoldDB" id="A0A9W7GBR4"/>
<comment type="similarity">
    <text evidence="2 7">Belongs to the nonaspanin (TM9SF) (TC 9.A.2) family.</text>
</comment>
<feature type="transmembrane region" description="Helical" evidence="7">
    <location>
        <begin position="456"/>
        <end position="478"/>
    </location>
</feature>
<feature type="transmembrane region" description="Helical" evidence="7">
    <location>
        <begin position="285"/>
        <end position="312"/>
    </location>
</feature>
<keyword evidence="9" id="KW-1185">Reference proteome</keyword>
<keyword evidence="6 7" id="KW-0472">Membrane</keyword>
<comment type="caution">
    <text evidence="8">The sequence shown here is derived from an EMBL/GenBank/DDBJ whole genome shotgun (WGS) entry which is preliminary data.</text>
</comment>
<sequence>MRSYSYILYISVLISSFYFVDSSLSNHKYEQNERVELFVNKVGPYANPQETYGYYSLPFCHPDDGFETNKKKSGTSLGETLEGHALRSSGYHIFFGVSSPHSEVICSQVLTEKDAEKFNNAVAGGYFYQMYFDDLPVWGMVGEGRSGTNYIFTKRQLSVSYNGNRIVEVNMTSDGLEPIEVGHELSFSLTVVWEQTGKSFHNRFERYLDNEFFEHQIHWFSIFNSFMMVIFLCGLVALILVRTLKKDYQKYSKDPEEDPESMERNLIEDSGWKQVHGDVFRPPHYLMIFSAMIGTGWQLIVIVTGVILFAIAGPVHGDVYEERGELLTSFVVCYTLSSVVAGYKSGAYYRQFFATPRAEAGSRWQFTMGLTVLGLPVVVVSVLSVLNSIALYYGTVNTVPFVVILKVFGIWCFVSVPLAVVGTMFGRHFGGKANFPCRVNSIPRPIPDPAWYGNPLFVIPLAGVLPFGSIFIELYFIFTSYWNYKFYYVYGFMMLVYVILAIVTMCSTIVAIYFLLNAENYHWQWSSLISGGASGFYVFLYSLYYFYCKTNMTGLLQTCFYFGYMALQSMAMSLLCGTFGFIAANWFVNVIFRNVKID</sequence>
<dbReference type="PANTHER" id="PTHR10766:SF41">
    <property type="entry name" value="TRANSMEMBRANE 9 SUPERFAMILY MEMBER 3"/>
    <property type="match status" value="1"/>
</dbReference>
<protein>
    <recommendedName>
        <fullName evidence="7">Transmembrane 9 superfamily member</fullName>
    </recommendedName>
</protein>
<feature type="chain" id="PRO_5041017672" description="Transmembrane 9 superfamily member" evidence="7">
    <location>
        <begin position="23"/>
        <end position="598"/>
    </location>
</feature>
<evidence type="ECO:0000313" key="9">
    <source>
        <dbReference type="Proteomes" id="UP001165065"/>
    </source>
</evidence>
<evidence type="ECO:0000256" key="6">
    <source>
        <dbReference type="ARBA" id="ARBA00023136"/>
    </source>
</evidence>
<feature type="transmembrane region" description="Helical" evidence="7">
    <location>
        <begin position="528"/>
        <end position="547"/>
    </location>
</feature>
<organism evidence="8 9">
    <name type="scientific">Triparma columacea</name>
    <dbReference type="NCBI Taxonomy" id="722753"/>
    <lineage>
        <taxon>Eukaryota</taxon>
        <taxon>Sar</taxon>
        <taxon>Stramenopiles</taxon>
        <taxon>Ochrophyta</taxon>
        <taxon>Bolidophyceae</taxon>
        <taxon>Parmales</taxon>
        <taxon>Triparmaceae</taxon>
        <taxon>Triparma</taxon>
    </lineage>
</organism>
<proteinExistence type="inferred from homology"/>